<dbReference type="InterPro" id="IPR002223">
    <property type="entry name" value="Kunitz_BPTI"/>
</dbReference>
<dbReference type="PROSITE" id="PS50279">
    <property type="entry name" value="BPTI_KUNITZ_2"/>
    <property type="match status" value="1"/>
</dbReference>
<dbReference type="InterPro" id="IPR036880">
    <property type="entry name" value="Kunitz_BPTI_sf"/>
</dbReference>
<feature type="signal peptide" evidence="5">
    <location>
        <begin position="1"/>
        <end position="39"/>
    </location>
</feature>
<evidence type="ECO:0000256" key="1">
    <source>
        <dbReference type="ARBA" id="ARBA00022690"/>
    </source>
</evidence>
<feature type="compositionally biased region" description="Polar residues" evidence="4">
    <location>
        <begin position="76"/>
        <end position="85"/>
    </location>
</feature>
<dbReference type="PROSITE" id="PS00280">
    <property type="entry name" value="BPTI_KUNITZ_1"/>
    <property type="match status" value="1"/>
</dbReference>
<keyword evidence="5" id="KW-0732">Signal</keyword>
<dbReference type="Pfam" id="PF00014">
    <property type="entry name" value="Kunitz_BPTI"/>
    <property type="match status" value="1"/>
</dbReference>
<evidence type="ECO:0000256" key="2">
    <source>
        <dbReference type="ARBA" id="ARBA00022900"/>
    </source>
</evidence>
<comment type="caution">
    <text evidence="7">The sequence shown here is derived from an EMBL/GenBank/DDBJ whole genome shotgun (WGS) entry which is preliminary data.</text>
</comment>
<dbReference type="InterPro" id="IPR020901">
    <property type="entry name" value="Prtase_inh_Kunz-CS"/>
</dbReference>
<feature type="chain" id="PRO_5044769838" description="BPTI/Kunitz inhibitor domain-containing protein" evidence="5">
    <location>
        <begin position="40"/>
        <end position="309"/>
    </location>
</feature>
<dbReference type="Proteomes" id="UP001620626">
    <property type="component" value="Unassembled WGS sequence"/>
</dbReference>
<keyword evidence="3" id="KW-1015">Disulfide bond</keyword>
<dbReference type="PANTHER" id="PTHR10083">
    <property type="entry name" value="KUNITZ-TYPE PROTEASE INHIBITOR-RELATED"/>
    <property type="match status" value="1"/>
</dbReference>
<dbReference type="InterPro" id="IPR008197">
    <property type="entry name" value="WAP_dom"/>
</dbReference>
<evidence type="ECO:0000256" key="3">
    <source>
        <dbReference type="ARBA" id="ARBA00023157"/>
    </source>
</evidence>
<dbReference type="InterPro" id="IPR036645">
    <property type="entry name" value="Elafin-like_sf"/>
</dbReference>
<dbReference type="Gene3D" id="4.10.75.10">
    <property type="entry name" value="Elafin-like"/>
    <property type="match status" value="1"/>
</dbReference>
<keyword evidence="1" id="KW-0646">Protease inhibitor</keyword>
<proteinExistence type="predicted"/>
<dbReference type="InterPro" id="IPR050098">
    <property type="entry name" value="TFPI/VKTCI-like"/>
</dbReference>
<dbReference type="GO" id="GO:0004867">
    <property type="term" value="F:serine-type endopeptidase inhibitor activity"/>
    <property type="evidence" value="ECO:0007669"/>
    <property type="project" value="UniProtKB-KW"/>
</dbReference>
<keyword evidence="8" id="KW-1185">Reference proteome</keyword>
<sequence>MFADARSCGALQMIVPPHHFFLCWFFLALCPAFCRMSNAKVDLCEYYRAINKLQEHPECVEEETSPPAIATAPKDTVSSASSEEQHNEQLPSCSTRAHLFQCIAKSDECPSSGQLCTQSDGSHCCQDVMQGIPVSHIKAKSGNCPPPIGISTLQDGNVGCWLDTNCPGIQKCCLEPNPGSHVAARRICRDPEGVSSESICTLPLVVGTCTAFVTRYYFDASSGKCKPFQYSGCGGNENNFQSLQSCHSTCGLLGIKGTPSCPGEANAELNCLLPHADACHTDSDCMGRDGGQQPSCCMTKCGYRICYVY</sequence>
<gene>
    <name evidence="7" type="ORF">niasHT_032078</name>
</gene>
<protein>
    <recommendedName>
        <fullName evidence="6">BPTI/Kunitz inhibitor domain-containing protein</fullName>
    </recommendedName>
</protein>
<accession>A0ABD2IDG6</accession>
<dbReference type="SUPFAM" id="SSF57256">
    <property type="entry name" value="Elafin-like"/>
    <property type="match status" value="1"/>
</dbReference>
<dbReference type="AlphaFoldDB" id="A0ABD2IDG6"/>
<dbReference type="CDD" id="cd00109">
    <property type="entry name" value="Kunitz-type"/>
    <property type="match status" value="1"/>
</dbReference>
<feature type="region of interest" description="Disordered" evidence="4">
    <location>
        <begin position="62"/>
        <end position="85"/>
    </location>
</feature>
<dbReference type="PRINTS" id="PR00759">
    <property type="entry name" value="BASICPTASE"/>
</dbReference>
<dbReference type="Pfam" id="PF00095">
    <property type="entry name" value="WAP"/>
    <property type="match status" value="1"/>
</dbReference>
<dbReference type="Gene3D" id="4.10.410.10">
    <property type="entry name" value="Pancreatic trypsin inhibitor Kunitz domain"/>
    <property type="match status" value="1"/>
</dbReference>
<evidence type="ECO:0000259" key="6">
    <source>
        <dbReference type="PROSITE" id="PS50279"/>
    </source>
</evidence>
<evidence type="ECO:0000256" key="4">
    <source>
        <dbReference type="SAM" id="MobiDB-lite"/>
    </source>
</evidence>
<evidence type="ECO:0000313" key="8">
    <source>
        <dbReference type="Proteomes" id="UP001620626"/>
    </source>
</evidence>
<dbReference type="PANTHER" id="PTHR10083:SF328">
    <property type="entry name" value="TISSUE FACTOR PATHWAY INHIBITOR"/>
    <property type="match status" value="1"/>
</dbReference>
<keyword evidence="2" id="KW-0722">Serine protease inhibitor</keyword>
<dbReference type="SMART" id="SM00131">
    <property type="entry name" value="KU"/>
    <property type="match status" value="1"/>
</dbReference>
<dbReference type="SUPFAM" id="SSF57362">
    <property type="entry name" value="BPTI-like"/>
    <property type="match status" value="1"/>
</dbReference>
<dbReference type="FunFam" id="4.10.410.10:FF:000017">
    <property type="entry name" value="papilin isoform X2"/>
    <property type="match status" value="1"/>
</dbReference>
<evidence type="ECO:0000313" key="7">
    <source>
        <dbReference type="EMBL" id="KAL3075875.1"/>
    </source>
</evidence>
<feature type="domain" description="BPTI/Kunitz inhibitor" evidence="6">
    <location>
        <begin position="200"/>
        <end position="250"/>
    </location>
</feature>
<organism evidence="7 8">
    <name type="scientific">Heterodera trifolii</name>
    <dbReference type="NCBI Taxonomy" id="157864"/>
    <lineage>
        <taxon>Eukaryota</taxon>
        <taxon>Metazoa</taxon>
        <taxon>Ecdysozoa</taxon>
        <taxon>Nematoda</taxon>
        <taxon>Chromadorea</taxon>
        <taxon>Rhabditida</taxon>
        <taxon>Tylenchina</taxon>
        <taxon>Tylenchomorpha</taxon>
        <taxon>Tylenchoidea</taxon>
        <taxon>Heteroderidae</taxon>
        <taxon>Heteroderinae</taxon>
        <taxon>Heterodera</taxon>
    </lineage>
</organism>
<dbReference type="EMBL" id="JBICBT010001268">
    <property type="protein sequence ID" value="KAL3075875.1"/>
    <property type="molecule type" value="Genomic_DNA"/>
</dbReference>
<evidence type="ECO:0000256" key="5">
    <source>
        <dbReference type="SAM" id="SignalP"/>
    </source>
</evidence>
<name>A0ABD2IDG6_9BILA</name>
<reference evidence="7 8" key="1">
    <citation type="submission" date="2024-10" db="EMBL/GenBank/DDBJ databases">
        <authorList>
            <person name="Kim D."/>
        </authorList>
    </citation>
    <scope>NUCLEOTIDE SEQUENCE [LARGE SCALE GENOMIC DNA]</scope>
    <source>
        <strain evidence="7">BH-2024</strain>
    </source>
</reference>